<reference evidence="1 2" key="1">
    <citation type="journal article" date="2012" name="J. Bacteriol.">
        <title>Genome Sequence of Galbibacter marinum Type Strain ck-I2-15.</title>
        <authorList>
            <person name="Lai Q."/>
            <person name="Li C."/>
            <person name="Shao Z."/>
        </authorList>
    </citation>
    <scope>NUCLEOTIDE SEQUENCE [LARGE SCALE GENOMIC DNA]</scope>
    <source>
        <strain evidence="2">ck-I2-15</strain>
    </source>
</reference>
<dbReference type="EMBL" id="AMSG01000001">
    <property type="protein sequence ID" value="EKF56746.1"/>
    <property type="molecule type" value="Genomic_DNA"/>
</dbReference>
<dbReference type="STRING" id="555500.I215_00990"/>
<dbReference type="eggNOG" id="COG0457">
    <property type="taxonomic scope" value="Bacteria"/>
</dbReference>
<dbReference type="InterPro" id="IPR011990">
    <property type="entry name" value="TPR-like_helical_dom_sf"/>
</dbReference>
<dbReference type="InterPro" id="IPR019734">
    <property type="entry name" value="TPR_rpt"/>
</dbReference>
<dbReference type="SMART" id="SM00028">
    <property type="entry name" value="TPR"/>
    <property type="match status" value="5"/>
</dbReference>
<sequence length="813" mass="94742">MNAKFNTLYNGHLALENGQQTLIDSYVDNYWEILPVERMEIRQEIIIDTSQLNPDFRRAELKATKAIQKYGMEIGGKERNPQIDQAYLLLGKARYYDQRFVPALEAFNYILRKYTNSDLIHQAGIWREKTNIRMENEEVAITNLKRIVGRNLHHQDMTDAYAMLAQAYINLEQKDSAIIPLKIASNVSRDFEKKGRYNFIIGQLYNEKGMLDSANMAFEKILDYNRRTPRVYLINAYVAKTKNKFRTEPQDYTLREELEKMERNRENRPFLGPLYRLNALYYMQYDSLEQAAIYYNKSLRNAHDDRGLLYRNYHALGTMYFDNSKYKLAGAYYDSTLTYLNENTKEYRVLSRKRNNLDDVIMYEEVVSRNDSILGVLQLNPAQREAYYQGHIDSLIAKEQQLKEKQEIVAPRRGRQRGFMDGFSQESPPAVEFYFYNTTSVSYGIQEFKATWGNRVLEDNWRFGGLSVRSDNQAVAESDSIAINPLHQLAYYLDRLPVGDSAVDSLNTQSNFANYQLGLLYKEKFQEYQLAVNKLETVLENQPEERLILPSNYNLFKLYQQIDPSKAEIYKTAIIKEYPDSRYAMLLKNPSLILNQDQSSPEAIYGQLYKDFENHKYQHVIEQSDVYISRFNAEEIVVKFEMLKATATARLYGIDAYKSSLNEIALNYPNSPEGQNAKELLEGSLSKYQDDGFQLEEGESTNWKLIYPFHLNDTTDLVKLQGTIKQSLEDLAYDKITFSKDQYNPETIFVTVHGFTSKLRAQGYAELLNINKDYLVDNENFVISSSDYKKIQIYKNLEGYLSQIAKINPSLNN</sequence>
<dbReference type="Gene3D" id="1.25.40.10">
    <property type="entry name" value="Tetratricopeptide repeat domain"/>
    <property type="match status" value="3"/>
</dbReference>
<name>K2Q7A8_9FLAO</name>
<keyword evidence="2" id="KW-1185">Reference proteome</keyword>
<accession>K2Q7A8</accession>
<evidence type="ECO:0000313" key="1">
    <source>
        <dbReference type="EMBL" id="EKF56746.1"/>
    </source>
</evidence>
<dbReference type="PATRIC" id="fig|555500.3.peg.207"/>
<dbReference type="Proteomes" id="UP000007364">
    <property type="component" value="Unassembled WGS sequence"/>
</dbReference>
<proteinExistence type="predicted"/>
<gene>
    <name evidence="1" type="ORF">I215_00990</name>
</gene>
<dbReference type="SUPFAM" id="SSF48452">
    <property type="entry name" value="TPR-like"/>
    <property type="match status" value="2"/>
</dbReference>
<protein>
    <submittedName>
        <fullName evidence="1">Uncharacterized protein</fullName>
    </submittedName>
</protein>
<dbReference type="AlphaFoldDB" id="K2Q7A8"/>
<comment type="caution">
    <text evidence="1">The sequence shown here is derived from an EMBL/GenBank/DDBJ whole genome shotgun (WGS) entry which is preliminary data.</text>
</comment>
<organism evidence="1 2">
    <name type="scientific">Galbibacter marinus</name>
    <dbReference type="NCBI Taxonomy" id="555500"/>
    <lineage>
        <taxon>Bacteria</taxon>
        <taxon>Pseudomonadati</taxon>
        <taxon>Bacteroidota</taxon>
        <taxon>Flavobacteriia</taxon>
        <taxon>Flavobacteriales</taxon>
        <taxon>Flavobacteriaceae</taxon>
        <taxon>Galbibacter</taxon>
    </lineage>
</organism>
<evidence type="ECO:0000313" key="2">
    <source>
        <dbReference type="Proteomes" id="UP000007364"/>
    </source>
</evidence>